<organism evidence="1 2">
    <name type="scientific">Hypoxylon rubiginosum</name>
    <dbReference type="NCBI Taxonomy" id="110542"/>
    <lineage>
        <taxon>Eukaryota</taxon>
        <taxon>Fungi</taxon>
        <taxon>Dikarya</taxon>
        <taxon>Ascomycota</taxon>
        <taxon>Pezizomycotina</taxon>
        <taxon>Sordariomycetes</taxon>
        <taxon>Xylariomycetidae</taxon>
        <taxon>Xylariales</taxon>
        <taxon>Hypoxylaceae</taxon>
        <taxon>Hypoxylon</taxon>
    </lineage>
</organism>
<reference evidence="1 2" key="1">
    <citation type="journal article" date="2022" name="New Phytol.">
        <title>Ecological generalism drives hyperdiversity of secondary metabolite gene clusters in xylarialean endophytes.</title>
        <authorList>
            <person name="Franco M.E.E."/>
            <person name="Wisecaver J.H."/>
            <person name="Arnold A.E."/>
            <person name="Ju Y.M."/>
            <person name="Slot J.C."/>
            <person name="Ahrendt S."/>
            <person name="Moore L.P."/>
            <person name="Eastman K.E."/>
            <person name="Scott K."/>
            <person name="Konkel Z."/>
            <person name="Mondo S.J."/>
            <person name="Kuo A."/>
            <person name="Hayes R.D."/>
            <person name="Haridas S."/>
            <person name="Andreopoulos B."/>
            <person name="Riley R."/>
            <person name="LaButti K."/>
            <person name="Pangilinan J."/>
            <person name="Lipzen A."/>
            <person name="Amirebrahimi M."/>
            <person name="Yan J."/>
            <person name="Adam C."/>
            <person name="Keymanesh K."/>
            <person name="Ng V."/>
            <person name="Louie K."/>
            <person name="Northen T."/>
            <person name="Drula E."/>
            <person name="Henrissat B."/>
            <person name="Hsieh H.M."/>
            <person name="Youens-Clark K."/>
            <person name="Lutzoni F."/>
            <person name="Miadlikowska J."/>
            <person name="Eastwood D.C."/>
            <person name="Hamelin R.C."/>
            <person name="Grigoriev I.V."/>
            <person name="U'Ren J.M."/>
        </authorList>
    </citation>
    <scope>NUCLEOTIDE SEQUENCE [LARGE SCALE GENOMIC DNA]</scope>
    <source>
        <strain evidence="1 2">ER1909</strain>
    </source>
</reference>
<keyword evidence="2" id="KW-1185">Reference proteome</keyword>
<accession>A0ACC0CKQ8</accession>
<dbReference type="EMBL" id="MU394411">
    <property type="protein sequence ID" value="KAI6081009.1"/>
    <property type="molecule type" value="Genomic_DNA"/>
</dbReference>
<sequence length="401" mass="44390">MLPRPNLSFTLPSIHDNTKLDCRIYYPPCLHSSSRSPPYRRNAAVVAHPYAPLGGCYDDPVVAIIASTLLEVGFMVATFNFRGASSSDGRTSWTSKPERADYMSIASFLVYYIHYLRPPRHSPPTSTDTALPPTLLLAGYSYGAMVTTQLPPVESFLSQFSSPPAHSAFADIRLRAQHLAEQQIIIDTTPASPRKSLGMRVGGNEDASPQKAHEWLGIHSPDREERIRKGVKDLLSRSHLIHRKHDGNIAGISRELEHEVPCLGKLDDLVEFRSAYLVVSPPLGIVTNLATLNFSNPFSSWSRRKRGGPSSTKTHGGEVGQEETEAEAKLMRNPTLAIYGDQDGLLSLRKARDWTKQLSSTEGSQFHHMEVSGAGHFWVEEGVLYELREAVFSFASRLVEG</sequence>
<keyword evidence="1" id="KW-0378">Hydrolase</keyword>
<evidence type="ECO:0000313" key="2">
    <source>
        <dbReference type="Proteomes" id="UP001497680"/>
    </source>
</evidence>
<gene>
    <name evidence="1" type="ORF">F4821DRAFT_250219</name>
</gene>
<name>A0ACC0CKQ8_9PEZI</name>
<proteinExistence type="predicted"/>
<dbReference type="Proteomes" id="UP001497680">
    <property type="component" value="Unassembled WGS sequence"/>
</dbReference>
<protein>
    <submittedName>
        <fullName evidence="1">Alpha/Beta hydrolase protein</fullName>
    </submittedName>
</protein>
<comment type="caution">
    <text evidence="1">The sequence shown here is derived from an EMBL/GenBank/DDBJ whole genome shotgun (WGS) entry which is preliminary data.</text>
</comment>
<evidence type="ECO:0000313" key="1">
    <source>
        <dbReference type="EMBL" id="KAI6081009.1"/>
    </source>
</evidence>